<evidence type="ECO:0000313" key="8">
    <source>
        <dbReference type="Proteomes" id="UP001465153"/>
    </source>
</evidence>
<dbReference type="PROSITE" id="PS00070">
    <property type="entry name" value="ALDEHYDE_DEHYDR_CYS"/>
    <property type="match status" value="1"/>
</dbReference>
<organism evidence="7 8">
    <name type="scientific">Sessilibacter corallicola</name>
    <dbReference type="NCBI Taxonomy" id="2904075"/>
    <lineage>
        <taxon>Bacteria</taxon>
        <taxon>Pseudomonadati</taxon>
        <taxon>Pseudomonadota</taxon>
        <taxon>Gammaproteobacteria</taxon>
        <taxon>Cellvibrionales</taxon>
        <taxon>Cellvibrionaceae</taxon>
        <taxon>Sessilibacter</taxon>
    </lineage>
</organism>
<dbReference type="NCBIfam" id="TIGR03240">
    <property type="entry name" value="arg_catab_astD"/>
    <property type="match status" value="1"/>
</dbReference>
<dbReference type="InterPro" id="IPR016161">
    <property type="entry name" value="Ald_DH/histidinol_DH"/>
</dbReference>
<evidence type="ECO:0000256" key="3">
    <source>
        <dbReference type="ARBA" id="ARBA00023027"/>
    </source>
</evidence>
<dbReference type="PROSITE" id="PS00687">
    <property type="entry name" value="ALDEHYDE_DEHYDR_GLU"/>
    <property type="match status" value="1"/>
</dbReference>
<feature type="domain" description="Aldehyde dehydrogenase" evidence="6">
    <location>
        <begin position="33"/>
        <end position="478"/>
    </location>
</feature>
<dbReference type="EMBL" id="BAABWN010000017">
    <property type="protein sequence ID" value="GAA6169965.1"/>
    <property type="molecule type" value="Genomic_DNA"/>
</dbReference>
<dbReference type="PANTHER" id="PTHR11699">
    <property type="entry name" value="ALDEHYDE DEHYDROGENASE-RELATED"/>
    <property type="match status" value="1"/>
</dbReference>
<feature type="active site" evidence="4">
    <location>
        <position position="265"/>
    </location>
</feature>
<dbReference type="Gene3D" id="3.40.309.10">
    <property type="entry name" value="Aldehyde Dehydrogenase, Chain A, domain 2"/>
    <property type="match status" value="1"/>
</dbReference>
<sequence length="505" mass="54123">MTVSANNTELQSCELLERSEITGEVFIGGMWCLGDSSPIESVDPLTGMSYWNGASCSTNQVNQAINAACNAFIEWSMTDIEYRIELCQRFAELLKSSSNDLAALIHLETGKPVWECATEAASMIGKVDLSINAYHQRTGVTEADKGEFKTQLSHRAHGAIAVLGPYNFPGHLPNGHIVPALIAGNTIIFKPSELTPAVGEFMVRLWQKAGLPNGVVNLVQGGGDVGEALSRHSGIKGLLFTGSSKTGERIHQSFAHAPNKILALEMGGNNPLVIGSVSDIKSAVYTIIQSAFISAGQRCTCARRLILIENDINKKLLRELSAACEKLVIGGSDDSYYGPVISRSAANRVLAFQSQLETLGAKAVVTCQMVDDHSAVLTPGIWDVSDADGILDEECFGPILQVYWASDLHSAITLANDTKYGLSSGLISDDKKQWQYFYPRARAGIINWNRPLTGASGSAPFGGIGASGNHRPSAFYAADYCAYPVASMLSEHIALPEKLLPGVSL</sequence>
<evidence type="ECO:0000256" key="5">
    <source>
        <dbReference type="RuleBase" id="RU003345"/>
    </source>
</evidence>
<keyword evidence="1" id="KW-0056">Arginine metabolism</keyword>
<proteinExistence type="inferred from homology"/>
<dbReference type="RefSeq" id="WP_353304334.1">
    <property type="nucleotide sequence ID" value="NZ_BAABWN010000017.1"/>
</dbReference>
<dbReference type="InterPro" id="IPR016160">
    <property type="entry name" value="Ald_DH_CS_CYS"/>
</dbReference>
<comment type="caution">
    <text evidence="7">The sequence shown here is derived from an EMBL/GenBank/DDBJ whole genome shotgun (WGS) entry which is preliminary data.</text>
</comment>
<dbReference type="InterPro" id="IPR017649">
    <property type="entry name" value="SuccinylGlu_semiald_DH_AstD"/>
</dbReference>
<dbReference type="InterPro" id="IPR016162">
    <property type="entry name" value="Ald_DH_N"/>
</dbReference>
<name>A0ABQ0AE89_9GAMM</name>
<dbReference type="Proteomes" id="UP001465153">
    <property type="component" value="Unassembled WGS sequence"/>
</dbReference>
<evidence type="ECO:0000313" key="7">
    <source>
        <dbReference type="EMBL" id="GAA6169965.1"/>
    </source>
</evidence>
<evidence type="ECO:0000259" key="6">
    <source>
        <dbReference type="Pfam" id="PF00171"/>
    </source>
</evidence>
<dbReference type="InterPro" id="IPR015590">
    <property type="entry name" value="Aldehyde_DH_dom"/>
</dbReference>
<keyword evidence="2 5" id="KW-0560">Oxidoreductase</keyword>
<evidence type="ECO:0000256" key="4">
    <source>
        <dbReference type="PROSITE-ProRule" id="PRU10007"/>
    </source>
</evidence>
<comment type="similarity">
    <text evidence="5">Belongs to the aldehyde dehydrogenase family.</text>
</comment>
<accession>A0ABQ0AE89</accession>
<dbReference type="Pfam" id="PF00171">
    <property type="entry name" value="Aldedh"/>
    <property type="match status" value="1"/>
</dbReference>
<protein>
    <submittedName>
        <fullName evidence="7">Succinylglutamate-semialdehyde dehydrogenase</fullName>
    </submittedName>
</protein>
<keyword evidence="3" id="KW-0520">NAD</keyword>
<gene>
    <name evidence="7" type="primary">astD</name>
    <name evidence="7" type="ORF">NBRC116591_37770</name>
</gene>
<dbReference type="Gene3D" id="3.40.605.10">
    <property type="entry name" value="Aldehyde Dehydrogenase, Chain A, domain 1"/>
    <property type="match status" value="1"/>
</dbReference>
<dbReference type="SUPFAM" id="SSF53720">
    <property type="entry name" value="ALDH-like"/>
    <property type="match status" value="1"/>
</dbReference>
<evidence type="ECO:0000256" key="1">
    <source>
        <dbReference type="ARBA" id="ARBA00022503"/>
    </source>
</evidence>
<dbReference type="InterPro" id="IPR029510">
    <property type="entry name" value="Ald_DH_CS_GLU"/>
</dbReference>
<dbReference type="InterPro" id="IPR016163">
    <property type="entry name" value="Ald_DH_C"/>
</dbReference>
<dbReference type="CDD" id="cd07095">
    <property type="entry name" value="ALDH_SGSD_AstD"/>
    <property type="match status" value="1"/>
</dbReference>
<keyword evidence="8" id="KW-1185">Reference proteome</keyword>
<reference evidence="7 8" key="1">
    <citation type="submission" date="2024-04" db="EMBL/GenBank/DDBJ databases">
        <title>Draft genome sequence of Sessilibacter corallicola NBRC 116591.</title>
        <authorList>
            <person name="Miyakawa T."/>
            <person name="Kusuya Y."/>
            <person name="Miura T."/>
        </authorList>
    </citation>
    <scope>NUCLEOTIDE SEQUENCE [LARGE SCALE GENOMIC DNA]</scope>
    <source>
        <strain evidence="7 8">KU-00831-HH</strain>
    </source>
</reference>
<dbReference type="NCBIfam" id="NF006992">
    <property type="entry name" value="PRK09457.1"/>
    <property type="match status" value="1"/>
</dbReference>
<evidence type="ECO:0000256" key="2">
    <source>
        <dbReference type="ARBA" id="ARBA00023002"/>
    </source>
</evidence>